<feature type="non-terminal residue" evidence="1">
    <location>
        <position position="1"/>
    </location>
</feature>
<reference evidence="1" key="1">
    <citation type="journal article" date="2014" name="Front. Microbiol.">
        <title>High frequency of phylogenetically diverse reductive dehalogenase-homologous genes in deep subseafloor sedimentary metagenomes.</title>
        <authorList>
            <person name="Kawai M."/>
            <person name="Futagami T."/>
            <person name="Toyoda A."/>
            <person name="Takaki Y."/>
            <person name="Nishi S."/>
            <person name="Hori S."/>
            <person name="Arai W."/>
            <person name="Tsubouchi T."/>
            <person name="Morono Y."/>
            <person name="Uchiyama I."/>
            <person name="Ito T."/>
            <person name="Fujiyama A."/>
            <person name="Inagaki F."/>
            <person name="Takami H."/>
        </authorList>
    </citation>
    <scope>NUCLEOTIDE SEQUENCE</scope>
    <source>
        <strain evidence="1">Expedition CK06-06</strain>
    </source>
</reference>
<evidence type="ECO:0000313" key="1">
    <source>
        <dbReference type="EMBL" id="GAG36738.1"/>
    </source>
</evidence>
<gene>
    <name evidence="1" type="ORF">S01H1_67204</name>
</gene>
<comment type="caution">
    <text evidence="1">The sequence shown here is derived from an EMBL/GenBank/DDBJ whole genome shotgun (WGS) entry which is preliminary data.</text>
</comment>
<dbReference type="EMBL" id="BARS01044490">
    <property type="protein sequence ID" value="GAG36738.1"/>
    <property type="molecule type" value="Genomic_DNA"/>
</dbReference>
<organism evidence="1">
    <name type="scientific">marine sediment metagenome</name>
    <dbReference type="NCBI Taxonomy" id="412755"/>
    <lineage>
        <taxon>unclassified sequences</taxon>
        <taxon>metagenomes</taxon>
        <taxon>ecological metagenomes</taxon>
    </lineage>
</organism>
<accession>X0XJA7</accession>
<proteinExistence type="predicted"/>
<dbReference type="AlphaFoldDB" id="X0XJA7"/>
<sequence length="131" mass="14876">LQYQYQASPNLLLVSPRAMLKYFSNVKDDRRFNIMTAMEWVGGYTGLGIQLGNLKLMLTTVGSCPSQKMFIMNTNDFQFATMTNDFEWIADGGQILRNKENSDNMFATAVNYLQFVCNDPGRQMKGYGITV</sequence>
<name>X0XJA7_9ZZZZ</name>
<protein>
    <submittedName>
        <fullName evidence="1">Uncharacterized protein</fullName>
    </submittedName>
</protein>